<dbReference type="STRING" id="1841859.GCA_900157385_02876"/>
<feature type="domain" description="AMP-dependent synthetase/ligase" evidence="4">
    <location>
        <begin position="17"/>
        <end position="363"/>
    </location>
</feature>
<sequence>MSEPVAPIGSQISALAALAPDEPAVTCDGLTLTRAELDRSTNRLARAYAERGVGVGDYVTMVLPNSVEWIQAAVACWKLGAVPQPLSARLPDAELQGLLALRPPALLVGRDGDRELGEAGRSGSPTGQYSHPEIPSVPAGFTPDPALSDAALPEAVSPVWKAMGSGGSTGRPKLIESGGDSRIPAAIGYPLGAQEGDTTLVPIPLSHNTGFTTATLALLMRHHLVLMSRFEPRQFLRLITEHRVTFLTTVPTIMQRALPVYHAEPGSYDLSSLRRFWHMGAPCPPAVKEAWIDLLGPQVVWELYGGTELQALTFISGDQWLTHRGSVGVVVAGQMRVLDDDGNPCPPGVVGEIYMRPAPGSAPTYRYVGVEAKSRDGWDSLGDLGYFDEDGFLYLSDRRVDMFTVGGRNVYPAEIENALSAHPDVLSCLVVGVPDPNSGDLGQVPYVLVHAADGSTLDPEGVKDFLRERISSYKVPPTADFIEFVDTPLRDDAGKARRSAVRDEIMARLRPPQRL</sequence>
<keyword evidence="2 6" id="KW-0436">Ligase</keyword>
<evidence type="ECO:0000313" key="7">
    <source>
        <dbReference type="Proteomes" id="UP000241595"/>
    </source>
</evidence>
<keyword evidence="7" id="KW-1185">Reference proteome</keyword>
<dbReference type="Proteomes" id="UP000241595">
    <property type="component" value="Unassembled WGS sequence"/>
</dbReference>
<evidence type="ECO:0000259" key="4">
    <source>
        <dbReference type="Pfam" id="PF00501"/>
    </source>
</evidence>
<dbReference type="InterPro" id="IPR045851">
    <property type="entry name" value="AMP-bd_C_sf"/>
</dbReference>
<dbReference type="Gene3D" id="3.40.50.12780">
    <property type="entry name" value="N-terminal domain of ligase-like"/>
    <property type="match status" value="1"/>
</dbReference>
<accession>A0A2U3ND05</accession>
<dbReference type="Gene3D" id="3.30.300.30">
    <property type="match status" value="1"/>
</dbReference>
<gene>
    <name evidence="6" type="ORF">MTAB308_2878</name>
</gene>
<dbReference type="SUPFAM" id="SSF56801">
    <property type="entry name" value="Acetyl-CoA synthetase-like"/>
    <property type="match status" value="1"/>
</dbReference>
<dbReference type="Pfam" id="PF00501">
    <property type="entry name" value="AMP-binding"/>
    <property type="match status" value="1"/>
</dbReference>
<dbReference type="PANTHER" id="PTHR43201">
    <property type="entry name" value="ACYL-COA SYNTHETASE"/>
    <property type="match status" value="1"/>
</dbReference>
<dbReference type="EMBL" id="FTRV01000012">
    <property type="protein sequence ID" value="SPM29386.1"/>
    <property type="molecule type" value="Genomic_DNA"/>
</dbReference>
<reference evidence="6 7" key="1">
    <citation type="submission" date="2017-01" db="EMBL/GenBank/DDBJ databases">
        <authorList>
            <consortium name="Urmite Genomes"/>
        </authorList>
    </citation>
    <scope>NUCLEOTIDE SEQUENCE [LARGE SCALE GENOMIC DNA]</scope>
    <source>
        <strain evidence="6 7">AB308</strain>
    </source>
</reference>
<dbReference type="Pfam" id="PF13193">
    <property type="entry name" value="AMP-binding_C"/>
    <property type="match status" value="1"/>
</dbReference>
<dbReference type="GO" id="GO:0031956">
    <property type="term" value="F:medium-chain fatty acid-CoA ligase activity"/>
    <property type="evidence" value="ECO:0007669"/>
    <property type="project" value="TreeGrafter"/>
</dbReference>
<evidence type="ECO:0000259" key="5">
    <source>
        <dbReference type="Pfam" id="PF13193"/>
    </source>
</evidence>
<proteinExistence type="inferred from homology"/>
<evidence type="ECO:0000256" key="3">
    <source>
        <dbReference type="SAM" id="MobiDB-lite"/>
    </source>
</evidence>
<dbReference type="InterPro" id="IPR000873">
    <property type="entry name" value="AMP-dep_synth/lig_dom"/>
</dbReference>
<dbReference type="OrthoDB" id="9803968at2"/>
<feature type="region of interest" description="Disordered" evidence="3">
    <location>
        <begin position="110"/>
        <end position="145"/>
    </location>
</feature>
<organism evidence="6 7">
    <name type="scientific">Mycobacterium terramassiliense</name>
    <dbReference type="NCBI Taxonomy" id="1841859"/>
    <lineage>
        <taxon>Bacteria</taxon>
        <taxon>Bacillati</taxon>
        <taxon>Actinomycetota</taxon>
        <taxon>Actinomycetes</taxon>
        <taxon>Mycobacteriales</taxon>
        <taxon>Mycobacteriaceae</taxon>
        <taxon>Mycobacterium</taxon>
    </lineage>
</organism>
<dbReference type="AlphaFoldDB" id="A0A2U3ND05"/>
<protein>
    <submittedName>
        <fullName evidence="6">Acyl-CoA synthetase (AMP-forming)/AMP-acid ligase II</fullName>
    </submittedName>
</protein>
<dbReference type="RefSeq" id="WP_077100011.1">
    <property type="nucleotide sequence ID" value="NZ_LT717700.1"/>
</dbReference>
<dbReference type="PANTHER" id="PTHR43201:SF5">
    <property type="entry name" value="MEDIUM-CHAIN ACYL-COA LIGASE ACSF2, MITOCHONDRIAL"/>
    <property type="match status" value="1"/>
</dbReference>
<feature type="domain" description="AMP-binding enzyme C-terminal" evidence="5">
    <location>
        <begin position="414"/>
        <end position="483"/>
    </location>
</feature>
<dbReference type="InterPro" id="IPR025110">
    <property type="entry name" value="AMP-bd_C"/>
</dbReference>
<evidence type="ECO:0000256" key="2">
    <source>
        <dbReference type="ARBA" id="ARBA00022598"/>
    </source>
</evidence>
<comment type="similarity">
    <text evidence="1">Belongs to the ATP-dependent AMP-binding enzyme family.</text>
</comment>
<dbReference type="InterPro" id="IPR042099">
    <property type="entry name" value="ANL_N_sf"/>
</dbReference>
<evidence type="ECO:0000313" key="6">
    <source>
        <dbReference type="EMBL" id="SPM29386.1"/>
    </source>
</evidence>
<name>A0A2U3ND05_9MYCO</name>
<evidence type="ECO:0000256" key="1">
    <source>
        <dbReference type="ARBA" id="ARBA00006432"/>
    </source>
</evidence>
<dbReference type="GO" id="GO:0006631">
    <property type="term" value="P:fatty acid metabolic process"/>
    <property type="evidence" value="ECO:0007669"/>
    <property type="project" value="TreeGrafter"/>
</dbReference>